<dbReference type="InterPro" id="IPR047656">
    <property type="entry name" value="IS481-like_transpos"/>
</dbReference>
<dbReference type="Proteomes" id="UP001606303">
    <property type="component" value="Unassembled WGS sequence"/>
</dbReference>
<evidence type="ECO:0000313" key="3">
    <source>
        <dbReference type="Proteomes" id="UP001606303"/>
    </source>
</evidence>
<feature type="domain" description="Integrase catalytic" evidence="1">
    <location>
        <begin position="136"/>
        <end position="305"/>
    </location>
</feature>
<evidence type="ECO:0000313" key="2">
    <source>
        <dbReference type="EMBL" id="MFG6469347.1"/>
    </source>
</evidence>
<dbReference type="SUPFAM" id="SSF53098">
    <property type="entry name" value="Ribonuclease H-like"/>
    <property type="match status" value="1"/>
</dbReference>
<comment type="caution">
    <text evidence="2">The sequence shown here is derived from an EMBL/GenBank/DDBJ whole genome shotgun (WGS) entry which is preliminary data.</text>
</comment>
<dbReference type="PROSITE" id="PS50994">
    <property type="entry name" value="INTEGRASE"/>
    <property type="match status" value="1"/>
</dbReference>
<sequence length="383" mass="43759">MVWMEKSTVSQRQEFVHLARQDGTNVRALCRQFGISPKTGYKWIGRFESAMGDGQVLHDRSRRPQNSPARSSTTIEQAVLALRREHPAWGGRKIARRLMDLGQAEIAPSTVTHILHRHGLINPAASKAAQPWQRFEHDAPNSLWQIDFKGHFPTLAGRCQALTLLDDHSRFNLRLQALQRTDTQSVKAQLVQTFERYGLPLRINADNGSPWGTPKATGQSLSELAVWLIRHGVRVSFSAPHHPQTNGKLERFHRTLDVEVLAGRHFKDFEAVQRAFDTWRPSYNCERPHEALGLQVPVQRYQASSVSYSPTMRRIEYPDTDCVVTVSWNGFIHFRQRKLHVSSALQGQPIGIRPSAECDGVYDVYFCHQRFTQFDLREPLLDT</sequence>
<proteinExistence type="predicted"/>
<protein>
    <submittedName>
        <fullName evidence="2">IS481 family transposase</fullName>
    </submittedName>
</protein>
<dbReference type="InterPro" id="IPR009057">
    <property type="entry name" value="Homeodomain-like_sf"/>
</dbReference>
<dbReference type="Pfam" id="PF13683">
    <property type="entry name" value="rve_3"/>
    <property type="match status" value="1"/>
</dbReference>
<dbReference type="NCBIfam" id="NF033577">
    <property type="entry name" value="transpos_IS481"/>
    <property type="match status" value="1"/>
</dbReference>
<dbReference type="RefSeq" id="WP_394387797.1">
    <property type="nucleotide sequence ID" value="NZ_JBIGIB010000015.1"/>
</dbReference>
<dbReference type="InterPro" id="IPR012337">
    <property type="entry name" value="RNaseH-like_sf"/>
</dbReference>
<dbReference type="Pfam" id="PF13565">
    <property type="entry name" value="HTH_32"/>
    <property type="match status" value="1"/>
</dbReference>
<gene>
    <name evidence="2" type="ORF">ACG01O_22230</name>
</gene>
<dbReference type="PANTHER" id="PTHR35004">
    <property type="entry name" value="TRANSPOSASE RV3428C-RELATED"/>
    <property type="match status" value="1"/>
</dbReference>
<dbReference type="SUPFAM" id="SSF46689">
    <property type="entry name" value="Homeodomain-like"/>
    <property type="match status" value="1"/>
</dbReference>
<keyword evidence="3" id="KW-1185">Reference proteome</keyword>
<dbReference type="PANTHER" id="PTHR35004:SF6">
    <property type="entry name" value="TRANSPOSASE"/>
    <property type="match status" value="1"/>
</dbReference>
<evidence type="ECO:0000259" key="1">
    <source>
        <dbReference type="PROSITE" id="PS50994"/>
    </source>
</evidence>
<dbReference type="InterPro" id="IPR001584">
    <property type="entry name" value="Integrase_cat-core"/>
</dbReference>
<dbReference type="InterPro" id="IPR036397">
    <property type="entry name" value="RNaseH_sf"/>
</dbReference>
<accession>A0ABW7H529</accession>
<dbReference type="Gene3D" id="3.30.420.10">
    <property type="entry name" value="Ribonuclease H-like superfamily/Ribonuclease H"/>
    <property type="match status" value="1"/>
</dbReference>
<name>A0ABW7H529_9BURK</name>
<organism evidence="2 3">
    <name type="scientific">Pelomonas baiyunensis</name>
    <dbReference type="NCBI Taxonomy" id="3299026"/>
    <lineage>
        <taxon>Bacteria</taxon>
        <taxon>Pseudomonadati</taxon>
        <taxon>Pseudomonadota</taxon>
        <taxon>Betaproteobacteria</taxon>
        <taxon>Burkholderiales</taxon>
        <taxon>Sphaerotilaceae</taxon>
        <taxon>Roseateles</taxon>
    </lineage>
</organism>
<dbReference type="EMBL" id="JBIGIB010000015">
    <property type="protein sequence ID" value="MFG6469347.1"/>
    <property type="molecule type" value="Genomic_DNA"/>
</dbReference>
<reference evidence="2 3" key="1">
    <citation type="submission" date="2024-08" db="EMBL/GenBank/DDBJ databases">
        <authorList>
            <person name="Lu H."/>
        </authorList>
    </citation>
    <scope>NUCLEOTIDE SEQUENCE [LARGE SCALE GENOMIC DNA]</scope>
    <source>
        <strain evidence="2 3">BYS87W</strain>
    </source>
</reference>